<evidence type="ECO:0000313" key="1">
    <source>
        <dbReference type="EMBL" id="MBB2183910.1"/>
    </source>
</evidence>
<evidence type="ECO:0000313" key="2">
    <source>
        <dbReference type="Proteomes" id="UP000574276"/>
    </source>
</evidence>
<dbReference type="Proteomes" id="UP000574276">
    <property type="component" value="Unassembled WGS sequence"/>
</dbReference>
<dbReference type="AlphaFoldDB" id="A0A839K2R2"/>
<sequence length="205" mass="23762">MSGSLYHTSIEKLQLYSTRLLANHCVPTLIGVKPACFVNTRSYFSGCKDGVLKSIRIQLEHFSCRCDVLYETNRNYMLFIYNPSILQGTLTSNENRKFLCEYGYCFEGDILKECIRTLRDRYQGYMISGREFPHEIGIFLGYPCRDVKAFIRKCGKDYIACGAWKVYYDVDYAQQVFYLYQKLRKDTLDALHRGKSLIDAVGSSM</sequence>
<dbReference type="RefSeq" id="WP_228353522.1">
    <property type="nucleotide sequence ID" value="NZ_JACEGA010000001.1"/>
</dbReference>
<dbReference type="EMBL" id="JACEGA010000001">
    <property type="protein sequence ID" value="MBB2183910.1"/>
    <property type="molecule type" value="Genomic_DNA"/>
</dbReference>
<gene>
    <name evidence="1" type="ORF">H0486_13605</name>
</gene>
<keyword evidence="2" id="KW-1185">Reference proteome</keyword>
<comment type="caution">
    <text evidence="1">The sequence shown here is derived from an EMBL/GenBank/DDBJ whole genome shotgun (WGS) entry which is preliminary data.</text>
</comment>
<protein>
    <submittedName>
        <fullName evidence="1">DUF3793 family protein</fullName>
    </submittedName>
</protein>
<name>A0A839K2R2_9FIRM</name>
<dbReference type="InterPro" id="IPR024523">
    <property type="entry name" value="DUF3793"/>
</dbReference>
<accession>A0A839K2R2</accession>
<reference evidence="1 2" key="1">
    <citation type="submission" date="2020-07" db="EMBL/GenBank/DDBJ databases">
        <title>Characterization and genome sequencing of isolate MD1, a novel member within the family Lachnospiraceae.</title>
        <authorList>
            <person name="Rettenmaier R."/>
            <person name="Di Bello L."/>
            <person name="Zinser C."/>
            <person name="Scheitz K."/>
            <person name="Liebl W."/>
            <person name="Zverlov V."/>
        </authorList>
    </citation>
    <scope>NUCLEOTIDE SEQUENCE [LARGE SCALE GENOMIC DNA]</scope>
    <source>
        <strain evidence="1 2">MD1</strain>
    </source>
</reference>
<dbReference type="Pfam" id="PF12672">
    <property type="entry name" value="DUF3793"/>
    <property type="match status" value="1"/>
</dbReference>
<organism evidence="1 2">
    <name type="scientific">Variimorphobacter saccharofermentans</name>
    <dbReference type="NCBI Taxonomy" id="2755051"/>
    <lineage>
        <taxon>Bacteria</taxon>
        <taxon>Bacillati</taxon>
        <taxon>Bacillota</taxon>
        <taxon>Clostridia</taxon>
        <taxon>Lachnospirales</taxon>
        <taxon>Lachnospiraceae</taxon>
        <taxon>Variimorphobacter</taxon>
    </lineage>
</organism>
<proteinExistence type="predicted"/>